<dbReference type="PROSITE" id="PS50885">
    <property type="entry name" value="HAMP"/>
    <property type="match status" value="1"/>
</dbReference>
<keyword evidence="14" id="KW-0902">Two-component regulatory system</keyword>
<accession>A0A4R2RMS6</accession>
<dbReference type="GO" id="GO:0005524">
    <property type="term" value="F:ATP binding"/>
    <property type="evidence" value="ECO:0007669"/>
    <property type="project" value="UniProtKB-KW"/>
</dbReference>
<feature type="domain" description="HPt" evidence="28">
    <location>
        <begin position="1007"/>
        <end position="1098"/>
    </location>
</feature>
<dbReference type="Gene3D" id="1.20.120.160">
    <property type="entry name" value="HPT domain"/>
    <property type="match status" value="1"/>
</dbReference>
<dbReference type="Gene3D" id="3.30.450.20">
    <property type="entry name" value="PAS domain"/>
    <property type="match status" value="2"/>
</dbReference>
<dbReference type="Pfam" id="PF02743">
    <property type="entry name" value="dCache_1"/>
    <property type="match status" value="1"/>
</dbReference>
<keyword evidence="13 24" id="KW-1133">Transmembrane helix</keyword>
<dbReference type="RefSeq" id="WP_131919323.1">
    <property type="nucleotide sequence ID" value="NZ_JAOQNU010000012.1"/>
</dbReference>
<dbReference type="PANTHER" id="PTHR45339">
    <property type="entry name" value="HYBRID SIGNAL TRANSDUCTION HISTIDINE KINASE J"/>
    <property type="match status" value="1"/>
</dbReference>
<dbReference type="SUPFAM" id="SSF158472">
    <property type="entry name" value="HAMP domain-like"/>
    <property type="match status" value="1"/>
</dbReference>
<dbReference type="Pfam" id="PF00512">
    <property type="entry name" value="HisKA"/>
    <property type="match status" value="1"/>
</dbReference>
<sequence>MAIDKQKGNGDVKEKWTSLQMLITSSFIALMITTIGFIAYIVFSNWYGTAERNMRNMEIDANQAIVDKIETLMQLPEYINKINYGLIQNDVIDMNNKLKRDAFFAGVIKANSEAIYSFSYGMESGDYYGARRNPNDQLEVYRNNAETKGDVHYYRLNENFTEGTFVGSVGKFDPRTRDWYQRAKEMGTPYFSPVYKHFVNEEIVLTAAYPIYNQNHQLQGVLGTHIALSRLNHYLQEVAQKNGAISLIVEKQSGMLIANSFDQRNFTTEADGTIQRTTVDQTGKPAIIAAYQNYIQGKGNCTVINTESKTCRVNVVEYNKEGLNWLIITAFPESLFTADIDKSVKTALLLSLLALGLAIVIHLKSTKVILRPINHLIHASEEFSKGNLAQRVTVFRNDEIGNLAKAFNRMAHELDVLINNLEDKVNERTAELQESQKALVLAKELAEEANHAKSQFLATMSHEIRTPMNGLMGFLQLLETTKLDSEQLEFVQIMKTSTDNLLKVINDILDLSKIESGKMEVEQIPFDIRSAINGTVRLFEAKAREKGIDLQVMIRSVVPPYVIGDPTRLCQVLSNLVNNAIKFTDDGEVLIEVSLWEQSENTMEVAFAIKDTGIGMSQEEIQKLFQPFTQADASSTRKYGGTGLGLSICKKLVEMMGGTINVASEKDQGSTFYFTVTVAKATGVEIPSLPGYSVLQGKQILLIDDQAMDSDIAKNYLEKEGCQVVTTTGVDEELHRIVAERAGQPFDAILVDYDMTGVEDFYLSAALQTMVNGHHVPMILLTALNAMAEAKRAKAKGFVGYISKPYKRKELLDCIAMVLDGQKPGSDSEELFITRHTVRDAKFNSQLKILLVEDNEINRKFFVKLLKMSGLHCDIAVNGMEAVKACAYNDYDIVFMDGQMPLLDGYEATKQIRAAEAGKKHTVIIAMTADAMKGDQEKCLEAGMDDYLSKPVRMDQVLTMLRKHGKAQDSKARDGKAQDDKGDEKAKASPSPASETIKRLMEETGLQEADCKELLKGLCDLTNGLIRDIYNQLAKNNFAEVRFLLHQLKGASSSVRAMEIAKLSVEAETFVKEGNREQLALVMEKLTTAIDRLCAEEV</sequence>
<dbReference type="FunFam" id="3.30.565.10:FF:000010">
    <property type="entry name" value="Sensor histidine kinase RcsC"/>
    <property type="match status" value="1"/>
</dbReference>
<dbReference type="SUPFAM" id="SSF47226">
    <property type="entry name" value="Histidine-containing phosphotransfer domain, HPT domain"/>
    <property type="match status" value="1"/>
</dbReference>
<evidence type="ECO:0000256" key="12">
    <source>
        <dbReference type="ARBA" id="ARBA00022840"/>
    </source>
</evidence>
<dbReference type="InterPro" id="IPR011006">
    <property type="entry name" value="CheY-like_superfamily"/>
</dbReference>
<evidence type="ECO:0000256" key="6">
    <source>
        <dbReference type="ARBA" id="ARBA00022475"/>
    </source>
</evidence>
<dbReference type="CDD" id="cd12913">
    <property type="entry name" value="PDC1_MCP_like"/>
    <property type="match status" value="1"/>
</dbReference>
<comment type="caution">
    <text evidence="29">The sequence shown here is derived from an EMBL/GenBank/DDBJ whole genome shotgun (WGS) entry which is preliminary data.</text>
</comment>
<dbReference type="InterPro" id="IPR033479">
    <property type="entry name" value="dCache_1"/>
</dbReference>
<dbReference type="FunFam" id="1.10.287.130:FF:000002">
    <property type="entry name" value="Two-component osmosensing histidine kinase"/>
    <property type="match status" value="1"/>
</dbReference>
<dbReference type="PRINTS" id="PR00344">
    <property type="entry name" value="BCTRLSENSOR"/>
</dbReference>
<evidence type="ECO:0000256" key="22">
    <source>
        <dbReference type="SAM" id="Coils"/>
    </source>
</evidence>
<dbReference type="SMART" id="SM00387">
    <property type="entry name" value="HATPase_c"/>
    <property type="match status" value="1"/>
</dbReference>
<keyword evidence="10" id="KW-0547">Nucleotide-binding</keyword>
<feature type="domain" description="Response regulatory" evidence="26">
    <location>
        <begin position="699"/>
        <end position="819"/>
    </location>
</feature>
<dbReference type="Pfam" id="PF00072">
    <property type="entry name" value="Response_reg"/>
    <property type="match status" value="2"/>
</dbReference>
<dbReference type="PROSITE" id="PS50110">
    <property type="entry name" value="RESPONSE_REGULATORY"/>
    <property type="match status" value="2"/>
</dbReference>
<dbReference type="OrthoDB" id="9790669at2"/>
<dbReference type="Gene3D" id="1.10.287.130">
    <property type="match status" value="1"/>
</dbReference>
<dbReference type="Gene3D" id="6.10.340.10">
    <property type="match status" value="1"/>
</dbReference>
<evidence type="ECO:0000256" key="11">
    <source>
        <dbReference type="ARBA" id="ARBA00022777"/>
    </source>
</evidence>
<gene>
    <name evidence="29" type="ORF">EDD73_11319</name>
</gene>
<dbReference type="InterPro" id="IPR001789">
    <property type="entry name" value="Sig_transdc_resp-reg_receiver"/>
</dbReference>
<dbReference type="InterPro" id="IPR003660">
    <property type="entry name" value="HAMP_dom"/>
</dbReference>
<dbReference type="SUPFAM" id="SSF52172">
    <property type="entry name" value="CheY-like"/>
    <property type="match status" value="2"/>
</dbReference>
<comment type="function">
    <text evidence="16">May play the central regulatory role in sporulation. It may be an element of the effector pathway responsible for the activation of sporulation genes in response to nutritional stress. Spo0A may act in concert with spo0H (a sigma factor) to control the expression of some genes that are critical to the sporulation process.</text>
</comment>
<keyword evidence="15 24" id="KW-0472">Membrane</keyword>
<reference evidence="29 30" key="1">
    <citation type="submission" date="2019-03" db="EMBL/GenBank/DDBJ databases">
        <title>Genomic Encyclopedia of Type Strains, Phase IV (KMG-IV): sequencing the most valuable type-strain genomes for metagenomic binning, comparative biology and taxonomic classification.</title>
        <authorList>
            <person name="Goeker M."/>
        </authorList>
    </citation>
    <scope>NUCLEOTIDE SEQUENCE [LARGE SCALE GENOMIC DNA]</scope>
    <source>
        <strain evidence="29 30">DSM 11170</strain>
    </source>
</reference>
<evidence type="ECO:0000256" key="10">
    <source>
        <dbReference type="ARBA" id="ARBA00022741"/>
    </source>
</evidence>
<comment type="subcellular location">
    <subcellularLocation>
        <location evidence="2">Cell membrane</location>
        <topology evidence="2">Multi-pass membrane protein</topology>
    </subcellularLocation>
</comment>
<evidence type="ECO:0000256" key="3">
    <source>
        <dbReference type="ARBA" id="ARBA00006402"/>
    </source>
</evidence>
<feature type="modified residue" description="4-aspartylphosphate" evidence="21">
    <location>
        <position position="897"/>
    </location>
</feature>
<feature type="domain" description="Histidine kinase" evidence="25">
    <location>
        <begin position="459"/>
        <end position="680"/>
    </location>
</feature>
<feature type="domain" description="HAMP" evidence="27">
    <location>
        <begin position="367"/>
        <end position="419"/>
    </location>
</feature>
<dbReference type="CDD" id="cd06225">
    <property type="entry name" value="HAMP"/>
    <property type="match status" value="1"/>
</dbReference>
<evidence type="ECO:0000256" key="24">
    <source>
        <dbReference type="SAM" id="Phobius"/>
    </source>
</evidence>
<dbReference type="InterPro" id="IPR003594">
    <property type="entry name" value="HATPase_dom"/>
</dbReference>
<feature type="compositionally biased region" description="Basic and acidic residues" evidence="23">
    <location>
        <begin position="966"/>
        <end position="987"/>
    </location>
</feature>
<evidence type="ECO:0000256" key="8">
    <source>
        <dbReference type="ARBA" id="ARBA00022679"/>
    </source>
</evidence>
<keyword evidence="30" id="KW-1185">Reference proteome</keyword>
<feature type="domain" description="Response regulatory" evidence="26">
    <location>
        <begin position="848"/>
        <end position="965"/>
    </location>
</feature>
<evidence type="ECO:0000256" key="21">
    <source>
        <dbReference type="PROSITE-ProRule" id="PRU00169"/>
    </source>
</evidence>
<dbReference type="EMBL" id="SLXT01000013">
    <property type="protein sequence ID" value="TCP63969.1"/>
    <property type="molecule type" value="Genomic_DNA"/>
</dbReference>
<dbReference type="Pfam" id="PF01627">
    <property type="entry name" value="Hpt"/>
    <property type="match status" value="1"/>
</dbReference>
<feature type="coiled-coil region" evidence="22">
    <location>
        <begin position="418"/>
        <end position="452"/>
    </location>
</feature>
<feature type="transmembrane region" description="Helical" evidence="24">
    <location>
        <begin position="22"/>
        <end position="47"/>
    </location>
</feature>
<comment type="similarity">
    <text evidence="3">In the N-terminal section; belongs to the phytochrome family.</text>
</comment>
<dbReference type="CDD" id="cd00156">
    <property type="entry name" value="REC"/>
    <property type="match status" value="1"/>
</dbReference>
<evidence type="ECO:0000256" key="2">
    <source>
        <dbReference type="ARBA" id="ARBA00004651"/>
    </source>
</evidence>
<dbReference type="Pfam" id="PF02518">
    <property type="entry name" value="HATPase_c"/>
    <property type="match status" value="1"/>
</dbReference>
<evidence type="ECO:0000256" key="16">
    <source>
        <dbReference type="ARBA" id="ARBA00024867"/>
    </source>
</evidence>
<dbReference type="CDD" id="cd00082">
    <property type="entry name" value="HisKA"/>
    <property type="match status" value="1"/>
</dbReference>
<evidence type="ECO:0000256" key="5">
    <source>
        <dbReference type="ARBA" id="ARBA00018672"/>
    </source>
</evidence>
<evidence type="ECO:0000256" key="1">
    <source>
        <dbReference type="ARBA" id="ARBA00000085"/>
    </source>
</evidence>
<dbReference type="Pfam" id="PF00672">
    <property type="entry name" value="HAMP"/>
    <property type="match status" value="1"/>
</dbReference>
<evidence type="ECO:0000313" key="29">
    <source>
        <dbReference type="EMBL" id="TCP63969.1"/>
    </source>
</evidence>
<dbReference type="Gene3D" id="3.40.50.2300">
    <property type="match status" value="2"/>
</dbReference>
<comment type="catalytic activity">
    <reaction evidence="1">
        <text>ATP + protein L-histidine = ADP + protein N-phospho-L-histidine.</text>
        <dbReference type="EC" id="2.7.13.3"/>
    </reaction>
</comment>
<dbReference type="SUPFAM" id="SSF103190">
    <property type="entry name" value="Sensory domain-like"/>
    <property type="match status" value="1"/>
</dbReference>
<dbReference type="CDD" id="cd16922">
    <property type="entry name" value="HATPase_EvgS-ArcB-TorS-like"/>
    <property type="match status" value="1"/>
</dbReference>
<dbReference type="InterPro" id="IPR005467">
    <property type="entry name" value="His_kinase_dom"/>
</dbReference>
<evidence type="ECO:0000259" key="26">
    <source>
        <dbReference type="PROSITE" id="PS50110"/>
    </source>
</evidence>
<dbReference type="GO" id="GO:0005886">
    <property type="term" value="C:plasma membrane"/>
    <property type="evidence" value="ECO:0007669"/>
    <property type="project" value="UniProtKB-SubCell"/>
</dbReference>
<keyword evidence="7 21" id="KW-0597">Phosphoprotein</keyword>
<keyword evidence="12" id="KW-0067">ATP-binding</keyword>
<keyword evidence="22" id="KW-0175">Coiled coil</keyword>
<proteinExistence type="inferred from homology"/>
<protein>
    <recommendedName>
        <fullName evidence="19">Circadian input-output histidine kinase CikA</fullName>
        <ecNumber evidence="4">2.7.13.3</ecNumber>
    </recommendedName>
    <alternativeName>
        <fullName evidence="18">Sensory/regulatory protein RpfC</fullName>
    </alternativeName>
    <alternativeName>
        <fullName evidence="5">Stage 0 sporulation protein A homolog</fullName>
    </alternativeName>
</protein>
<feature type="modified residue" description="Phosphohistidine" evidence="20">
    <location>
        <position position="1046"/>
    </location>
</feature>
<evidence type="ECO:0000256" key="14">
    <source>
        <dbReference type="ARBA" id="ARBA00023012"/>
    </source>
</evidence>
<dbReference type="PANTHER" id="PTHR45339:SF3">
    <property type="entry name" value="HISTIDINE KINASE"/>
    <property type="match status" value="1"/>
</dbReference>
<evidence type="ECO:0000259" key="28">
    <source>
        <dbReference type="PROSITE" id="PS50894"/>
    </source>
</evidence>
<evidence type="ECO:0000259" key="25">
    <source>
        <dbReference type="PROSITE" id="PS50109"/>
    </source>
</evidence>
<dbReference type="Proteomes" id="UP000294813">
    <property type="component" value="Unassembled WGS sequence"/>
</dbReference>
<dbReference type="SUPFAM" id="SSF47384">
    <property type="entry name" value="Homodimeric domain of signal transducing histidine kinase"/>
    <property type="match status" value="1"/>
</dbReference>
<keyword evidence="11 29" id="KW-0418">Kinase</keyword>
<dbReference type="InterPro" id="IPR003661">
    <property type="entry name" value="HisK_dim/P_dom"/>
</dbReference>
<evidence type="ECO:0000313" key="30">
    <source>
        <dbReference type="Proteomes" id="UP000294813"/>
    </source>
</evidence>
<comment type="subunit">
    <text evidence="17">At low DSF concentrations, interacts with RpfF.</text>
</comment>
<dbReference type="CDD" id="cd00088">
    <property type="entry name" value="HPT"/>
    <property type="match status" value="1"/>
</dbReference>
<evidence type="ECO:0000256" key="7">
    <source>
        <dbReference type="ARBA" id="ARBA00022553"/>
    </source>
</evidence>
<keyword evidence="6" id="KW-1003">Cell membrane</keyword>
<evidence type="ECO:0000259" key="27">
    <source>
        <dbReference type="PROSITE" id="PS50885"/>
    </source>
</evidence>
<evidence type="ECO:0000256" key="20">
    <source>
        <dbReference type="PROSITE-ProRule" id="PRU00110"/>
    </source>
</evidence>
<name>A0A4R2RMS6_9FIRM</name>
<evidence type="ECO:0000256" key="17">
    <source>
        <dbReference type="ARBA" id="ARBA00064003"/>
    </source>
</evidence>
<dbReference type="Gene3D" id="3.30.565.10">
    <property type="entry name" value="Histidine kinase-like ATPase, C-terminal domain"/>
    <property type="match status" value="1"/>
</dbReference>
<dbReference type="InterPro" id="IPR036097">
    <property type="entry name" value="HisK_dim/P_sf"/>
</dbReference>
<keyword evidence="9 24" id="KW-0812">Transmembrane</keyword>
<dbReference type="EC" id="2.7.13.3" evidence="4"/>
<dbReference type="InterPro" id="IPR036641">
    <property type="entry name" value="HPT_dom_sf"/>
</dbReference>
<evidence type="ECO:0000256" key="15">
    <source>
        <dbReference type="ARBA" id="ARBA00023136"/>
    </source>
</evidence>
<evidence type="ECO:0000256" key="23">
    <source>
        <dbReference type="SAM" id="MobiDB-lite"/>
    </source>
</evidence>
<dbReference type="CDD" id="cd17546">
    <property type="entry name" value="REC_hyHK_CKI1_RcsC-like"/>
    <property type="match status" value="1"/>
</dbReference>
<evidence type="ECO:0000256" key="18">
    <source>
        <dbReference type="ARBA" id="ARBA00068150"/>
    </source>
</evidence>
<dbReference type="InterPro" id="IPR004358">
    <property type="entry name" value="Sig_transdc_His_kin-like_C"/>
</dbReference>
<dbReference type="InterPro" id="IPR008207">
    <property type="entry name" value="Sig_transdc_His_kin_Hpt_dom"/>
</dbReference>
<keyword evidence="8" id="KW-0808">Transferase</keyword>
<organism evidence="29 30">
    <name type="scientific">Heliophilum fasciatum</name>
    <dbReference type="NCBI Taxonomy" id="35700"/>
    <lineage>
        <taxon>Bacteria</taxon>
        <taxon>Bacillati</taxon>
        <taxon>Bacillota</taxon>
        <taxon>Clostridia</taxon>
        <taxon>Eubacteriales</taxon>
        <taxon>Heliobacteriaceae</taxon>
        <taxon>Heliophilum</taxon>
    </lineage>
</organism>
<dbReference type="GO" id="GO:0000155">
    <property type="term" value="F:phosphorelay sensor kinase activity"/>
    <property type="evidence" value="ECO:0007669"/>
    <property type="project" value="InterPro"/>
</dbReference>
<evidence type="ECO:0000256" key="13">
    <source>
        <dbReference type="ARBA" id="ARBA00022989"/>
    </source>
</evidence>
<dbReference type="SUPFAM" id="SSF55874">
    <property type="entry name" value="ATPase domain of HSP90 chaperone/DNA topoisomerase II/histidine kinase"/>
    <property type="match status" value="1"/>
</dbReference>
<feature type="modified residue" description="4-aspartylphosphate" evidence="21">
    <location>
        <position position="752"/>
    </location>
</feature>
<dbReference type="PROSITE" id="PS50894">
    <property type="entry name" value="HPT"/>
    <property type="match status" value="1"/>
</dbReference>
<evidence type="ECO:0000256" key="9">
    <source>
        <dbReference type="ARBA" id="ARBA00022692"/>
    </source>
</evidence>
<dbReference type="PROSITE" id="PS50109">
    <property type="entry name" value="HIS_KIN"/>
    <property type="match status" value="1"/>
</dbReference>
<dbReference type="InterPro" id="IPR029151">
    <property type="entry name" value="Sensor-like_sf"/>
</dbReference>
<dbReference type="SMART" id="SM00304">
    <property type="entry name" value="HAMP"/>
    <property type="match status" value="1"/>
</dbReference>
<dbReference type="AlphaFoldDB" id="A0A4R2RMS6"/>
<dbReference type="SMART" id="SM00388">
    <property type="entry name" value="HisKA"/>
    <property type="match status" value="1"/>
</dbReference>
<dbReference type="InterPro" id="IPR036890">
    <property type="entry name" value="HATPase_C_sf"/>
</dbReference>
<feature type="region of interest" description="Disordered" evidence="23">
    <location>
        <begin position="962"/>
        <end position="996"/>
    </location>
</feature>
<evidence type="ECO:0000256" key="4">
    <source>
        <dbReference type="ARBA" id="ARBA00012438"/>
    </source>
</evidence>
<dbReference type="SMART" id="SM00448">
    <property type="entry name" value="REC"/>
    <property type="match status" value="2"/>
</dbReference>
<evidence type="ECO:0000256" key="19">
    <source>
        <dbReference type="ARBA" id="ARBA00074306"/>
    </source>
</evidence>